<dbReference type="InterPro" id="IPR036271">
    <property type="entry name" value="Tet_transcr_reg_TetR-rel_C_sf"/>
</dbReference>
<dbReference type="InterPro" id="IPR009057">
    <property type="entry name" value="Homeodomain-like_sf"/>
</dbReference>
<dbReference type="GO" id="GO:0000976">
    <property type="term" value="F:transcription cis-regulatory region binding"/>
    <property type="evidence" value="ECO:0007669"/>
    <property type="project" value="TreeGrafter"/>
</dbReference>
<dbReference type="EMBL" id="JADMLG010000003">
    <property type="protein sequence ID" value="MBH0776653.1"/>
    <property type="molecule type" value="Genomic_DNA"/>
</dbReference>
<evidence type="ECO:0000256" key="1">
    <source>
        <dbReference type="ARBA" id="ARBA00023015"/>
    </source>
</evidence>
<sequence>MTGERALRADARRNRARVLEVAESVFTAHGVDAPIEEVARAAGVGVGTVYRHFPTKNDLVDAIVAERMRRLIERARTLAVHTDAPDALFQVVDWIVAEATVKKHLGATDAAPDADKPAALEALAADLRAVLSQLLAAEQARGAVRADIELSDLLMALYGLSAAAEHYSWDMPRRYRAIANTFAGLRPREIPDT</sequence>
<feature type="DNA-binding region" description="H-T-H motif" evidence="4">
    <location>
        <begin position="34"/>
        <end position="53"/>
    </location>
</feature>
<reference evidence="6" key="1">
    <citation type="submission" date="2020-11" db="EMBL/GenBank/DDBJ databases">
        <title>Nocardia NEAU-351.nov., a novel actinomycete isolated from the cow dung.</title>
        <authorList>
            <person name="Zhang X."/>
        </authorList>
    </citation>
    <scope>NUCLEOTIDE SEQUENCE</scope>
    <source>
        <strain evidence="6">NEAU-351</strain>
    </source>
</reference>
<dbReference type="InterPro" id="IPR049445">
    <property type="entry name" value="TetR_SbtR-like_C"/>
</dbReference>
<evidence type="ECO:0000259" key="5">
    <source>
        <dbReference type="PROSITE" id="PS50977"/>
    </source>
</evidence>
<dbReference type="Proteomes" id="UP000655751">
    <property type="component" value="Unassembled WGS sequence"/>
</dbReference>
<dbReference type="Pfam" id="PF21597">
    <property type="entry name" value="TetR_C_43"/>
    <property type="match status" value="1"/>
</dbReference>
<proteinExistence type="predicted"/>
<keyword evidence="2 4" id="KW-0238">DNA-binding</keyword>
<dbReference type="InterPro" id="IPR050109">
    <property type="entry name" value="HTH-type_TetR-like_transc_reg"/>
</dbReference>
<dbReference type="GO" id="GO:0003700">
    <property type="term" value="F:DNA-binding transcription factor activity"/>
    <property type="evidence" value="ECO:0007669"/>
    <property type="project" value="TreeGrafter"/>
</dbReference>
<comment type="caution">
    <text evidence="6">The sequence shown here is derived from an EMBL/GenBank/DDBJ whole genome shotgun (WGS) entry which is preliminary data.</text>
</comment>
<dbReference type="SUPFAM" id="SSF46689">
    <property type="entry name" value="Homeodomain-like"/>
    <property type="match status" value="1"/>
</dbReference>
<evidence type="ECO:0000256" key="3">
    <source>
        <dbReference type="ARBA" id="ARBA00023163"/>
    </source>
</evidence>
<dbReference type="Pfam" id="PF00440">
    <property type="entry name" value="TetR_N"/>
    <property type="match status" value="1"/>
</dbReference>
<evidence type="ECO:0000313" key="7">
    <source>
        <dbReference type="Proteomes" id="UP000655751"/>
    </source>
</evidence>
<organism evidence="6 7">
    <name type="scientific">Nocardia bovistercoris</name>
    <dbReference type="NCBI Taxonomy" id="2785916"/>
    <lineage>
        <taxon>Bacteria</taxon>
        <taxon>Bacillati</taxon>
        <taxon>Actinomycetota</taxon>
        <taxon>Actinomycetes</taxon>
        <taxon>Mycobacteriales</taxon>
        <taxon>Nocardiaceae</taxon>
        <taxon>Nocardia</taxon>
    </lineage>
</organism>
<feature type="domain" description="HTH tetR-type" evidence="5">
    <location>
        <begin position="12"/>
        <end position="71"/>
    </location>
</feature>
<accession>A0A931IA22</accession>
<dbReference type="PANTHER" id="PTHR30055">
    <property type="entry name" value="HTH-TYPE TRANSCRIPTIONAL REGULATOR RUTR"/>
    <property type="match status" value="1"/>
</dbReference>
<evidence type="ECO:0000256" key="2">
    <source>
        <dbReference type="ARBA" id="ARBA00023125"/>
    </source>
</evidence>
<dbReference type="SUPFAM" id="SSF48498">
    <property type="entry name" value="Tetracyclin repressor-like, C-terminal domain"/>
    <property type="match status" value="1"/>
</dbReference>
<protein>
    <submittedName>
        <fullName evidence="6">Helix-turn-helix transcriptional regulator</fullName>
    </submittedName>
</protein>
<gene>
    <name evidence="6" type="ORF">IT779_10185</name>
</gene>
<keyword evidence="1" id="KW-0805">Transcription regulation</keyword>
<dbReference type="PROSITE" id="PS50977">
    <property type="entry name" value="HTH_TETR_2"/>
    <property type="match status" value="1"/>
</dbReference>
<dbReference type="RefSeq" id="WP_196148977.1">
    <property type="nucleotide sequence ID" value="NZ_JADMLG010000003.1"/>
</dbReference>
<dbReference type="PRINTS" id="PR00455">
    <property type="entry name" value="HTHTETR"/>
</dbReference>
<evidence type="ECO:0000313" key="6">
    <source>
        <dbReference type="EMBL" id="MBH0776653.1"/>
    </source>
</evidence>
<keyword evidence="3" id="KW-0804">Transcription</keyword>
<dbReference type="PANTHER" id="PTHR30055:SF234">
    <property type="entry name" value="HTH-TYPE TRANSCRIPTIONAL REGULATOR BETI"/>
    <property type="match status" value="1"/>
</dbReference>
<dbReference type="InterPro" id="IPR001647">
    <property type="entry name" value="HTH_TetR"/>
</dbReference>
<keyword evidence="7" id="KW-1185">Reference proteome</keyword>
<name>A0A931IA22_9NOCA</name>
<dbReference type="Gene3D" id="1.10.357.10">
    <property type="entry name" value="Tetracycline Repressor, domain 2"/>
    <property type="match status" value="1"/>
</dbReference>
<evidence type="ECO:0000256" key="4">
    <source>
        <dbReference type="PROSITE-ProRule" id="PRU00335"/>
    </source>
</evidence>
<dbReference type="AlphaFoldDB" id="A0A931IA22"/>